<dbReference type="Proteomes" id="UP000004206">
    <property type="component" value="Unassembled WGS sequence"/>
</dbReference>
<dbReference type="Pfam" id="PF01794">
    <property type="entry name" value="Ferric_reduct"/>
    <property type="match status" value="1"/>
</dbReference>
<protein>
    <recommendedName>
        <fullName evidence="6">Ferric oxidoreductase domain-containing protein</fullName>
    </recommendedName>
</protein>
<feature type="transmembrane region" description="Helical" evidence="5">
    <location>
        <begin position="135"/>
        <end position="157"/>
    </location>
</feature>
<evidence type="ECO:0000313" key="7">
    <source>
        <dbReference type="EMBL" id="EFD04542.1"/>
    </source>
</evidence>
<keyword evidence="4 5" id="KW-0472">Membrane</keyword>
<reference evidence="7 8" key="1">
    <citation type="submission" date="2010-01" db="EMBL/GenBank/DDBJ databases">
        <authorList>
            <person name="Dodson R."/>
            <person name="Madupu R."/>
            <person name="Durkin A.S."/>
            <person name="Torralba M."/>
            <person name="Methe B."/>
            <person name="Sutton G.G."/>
            <person name="Strausberg R.L."/>
            <person name="Nelson K.E."/>
        </authorList>
    </citation>
    <scope>NUCLEOTIDE SEQUENCE [LARGE SCALE GENOMIC DNA]</scope>
    <source>
        <strain evidence="7 8">653-L</strain>
    </source>
</reference>
<accession>D3MTJ3</accession>
<feature type="transmembrane region" description="Helical" evidence="5">
    <location>
        <begin position="28"/>
        <end position="48"/>
    </location>
</feature>
<keyword evidence="8" id="KW-1185">Reference proteome</keyword>
<feature type="transmembrane region" description="Helical" evidence="5">
    <location>
        <begin position="178"/>
        <end position="195"/>
    </location>
</feature>
<feature type="transmembrane region" description="Helical" evidence="5">
    <location>
        <begin position="101"/>
        <end position="123"/>
    </location>
</feature>
<comment type="subcellular location">
    <subcellularLocation>
        <location evidence="1">Membrane</location>
        <topology evidence="1">Multi-pass membrane protein</topology>
    </subcellularLocation>
</comment>
<dbReference type="EMBL" id="ADJN01000060">
    <property type="protein sequence ID" value="EFD04542.1"/>
    <property type="molecule type" value="Genomic_DNA"/>
</dbReference>
<comment type="caution">
    <text evidence="7">The sequence shown here is derived from an EMBL/GenBank/DDBJ whole genome shotgun (WGS) entry which is preliminary data.</text>
</comment>
<keyword evidence="2 5" id="KW-0812">Transmembrane</keyword>
<feature type="transmembrane region" description="Helical" evidence="5">
    <location>
        <begin position="60"/>
        <end position="80"/>
    </location>
</feature>
<keyword evidence="3 5" id="KW-1133">Transmembrane helix</keyword>
<dbReference type="OrthoDB" id="3174396at2"/>
<evidence type="ECO:0000259" key="6">
    <source>
        <dbReference type="Pfam" id="PF01794"/>
    </source>
</evidence>
<evidence type="ECO:0000256" key="1">
    <source>
        <dbReference type="ARBA" id="ARBA00004141"/>
    </source>
</evidence>
<proteinExistence type="predicted"/>
<evidence type="ECO:0000256" key="3">
    <source>
        <dbReference type="ARBA" id="ARBA00022989"/>
    </source>
</evidence>
<dbReference type="AlphaFoldDB" id="D3MTJ3"/>
<feature type="transmembrane region" description="Helical" evidence="5">
    <location>
        <begin position="207"/>
        <end position="226"/>
    </location>
</feature>
<dbReference type="GO" id="GO:0016020">
    <property type="term" value="C:membrane"/>
    <property type="evidence" value="ECO:0007669"/>
    <property type="project" value="UniProtKB-SubCell"/>
</dbReference>
<evidence type="ECO:0000256" key="5">
    <source>
        <dbReference type="SAM" id="Phobius"/>
    </source>
</evidence>
<dbReference type="InterPro" id="IPR013130">
    <property type="entry name" value="Fe3_Rdtase_TM_dom"/>
</dbReference>
<evidence type="ECO:0000313" key="8">
    <source>
        <dbReference type="Proteomes" id="UP000004206"/>
    </source>
</evidence>
<organism evidence="7 8">
    <name type="scientific">Peptostreptococcus anaerobius 653-L</name>
    <dbReference type="NCBI Taxonomy" id="596329"/>
    <lineage>
        <taxon>Bacteria</taxon>
        <taxon>Bacillati</taxon>
        <taxon>Bacillota</taxon>
        <taxon>Clostridia</taxon>
        <taxon>Peptostreptococcales</taxon>
        <taxon>Peptostreptococcaceae</taxon>
        <taxon>Peptostreptococcus</taxon>
    </lineage>
</organism>
<evidence type="ECO:0000256" key="4">
    <source>
        <dbReference type="ARBA" id="ARBA00023136"/>
    </source>
</evidence>
<name>D3MTJ3_9FIRM</name>
<feature type="transmembrane region" description="Helical" evidence="5">
    <location>
        <begin position="6"/>
        <end position="21"/>
    </location>
</feature>
<gene>
    <name evidence="7" type="ORF">HMPREF0631_0230</name>
</gene>
<dbReference type="eggNOG" id="COG2717">
    <property type="taxonomic scope" value="Bacteria"/>
</dbReference>
<sequence length="240" mass="27821">MVIEISIFIIVVLAYYFADYIKKYCKEIYIVTSVISLMSIIHTIYLLNGYSINYVVGLKQFMRAIDSGAMGGAFFILVMYMGVFDMKYKISKRLRMNRGELSIIACIFTLPHNIHYFFAFLLNSKNIVKMTGIPLWTNLMMFSAGVFAIGIMLPLFVTSFRLIRKKMTGKKWKSLQEFAYIFYAMVFVQVLMVYIAKPSSLVRNVNLIFYCLVFMSYTIFKLKIIIDKKYTAKKASLAVK</sequence>
<feature type="domain" description="Ferric oxidoreductase" evidence="6">
    <location>
        <begin position="70"/>
        <end position="185"/>
    </location>
</feature>
<evidence type="ECO:0000256" key="2">
    <source>
        <dbReference type="ARBA" id="ARBA00022692"/>
    </source>
</evidence>